<proteinExistence type="predicted"/>
<evidence type="ECO:0000313" key="2">
    <source>
        <dbReference type="Proteomes" id="UP000195402"/>
    </source>
</evidence>
<dbReference type="SUPFAM" id="SSF56219">
    <property type="entry name" value="DNase I-like"/>
    <property type="match status" value="1"/>
</dbReference>
<keyword evidence="2" id="KW-1185">Reference proteome</keyword>
<dbReference type="PANTHER" id="PTHR33710:SF64">
    <property type="entry name" value="ENDONUCLEASE_EXONUCLEASE_PHOSPHATASE DOMAIN-CONTAINING PROTEIN"/>
    <property type="match status" value="1"/>
</dbReference>
<accession>A0A200RE32</accession>
<dbReference type="InterPro" id="IPR036691">
    <property type="entry name" value="Endo/exonu/phosph_ase_sf"/>
</dbReference>
<dbReference type="Gene3D" id="3.60.10.10">
    <property type="entry name" value="Endonuclease/exonuclease/phosphatase"/>
    <property type="match status" value="1"/>
</dbReference>
<dbReference type="OrthoDB" id="1435636at2759"/>
<reference evidence="1 2" key="1">
    <citation type="journal article" date="2017" name="Mol. Plant">
        <title>The Genome of Medicinal Plant Macleaya cordata Provides New Insights into Benzylisoquinoline Alkaloids Metabolism.</title>
        <authorList>
            <person name="Liu X."/>
            <person name="Liu Y."/>
            <person name="Huang P."/>
            <person name="Ma Y."/>
            <person name="Qing Z."/>
            <person name="Tang Q."/>
            <person name="Cao H."/>
            <person name="Cheng P."/>
            <person name="Zheng Y."/>
            <person name="Yuan Z."/>
            <person name="Zhou Y."/>
            <person name="Liu J."/>
            <person name="Tang Z."/>
            <person name="Zhuo Y."/>
            <person name="Zhang Y."/>
            <person name="Yu L."/>
            <person name="Huang J."/>
            <person name="Yang P."/>
            <person name="Peng Q."/>
            <person name="Zhang J."/>
            <person name="Jiang W."/>
            <person name="Zhang Z."/>
            <person name="Lin K."/>
            <person name="Ro D.K."/>
            <person name="Chen X."/>
            <person name="Xiong X."/>
            <person name="Shang Y."/>
            <person name="Huang S."/>
            <person name="Zeng J."/>
        </authorList>
    </citation>
    <scope>NUCLEOTIDE SEQUENCE [LARGE SCALE GENOMIC DNA]</scope>
    <source>
        <strain evidence="2">cv. BLH2017</strain>
        <tissue evidence="1">Root</tissue>
    </source>
</reference>
<evidence type="ECO:0000313" key="1">
    <source>
        <dbReference type="EMBL" id="OVA20975.1"/>
    </source>
</evidence>
<dbReference type="PANTHER" id="PTHR33710">
    <property type="entry name" value="BNAC02G09200D PROTEIN"/>
    <property type="match status" value="1"/>
</dbReference>
<dbReference type="AlphaFoldDB" id="A0A200RE32"/>
<name>A0A200RE32_MACCD</name>
<evidence type="ECO:0008006" key="3">
    <source>
        <dbReference type="Google" id="ProtNLM"/>
    </source>
</evidence>
<gene>
    <name evidence="1" type="ORF">BVC80_8831g20</name>
</gene>
<dbReference type="InParanoid" id="A0A200RE32"/>
<protein>
    <recommendedName>
        <fullName evidence="3">Endonuclease/exonuclease/phosphatase</fullName>
    </recommendedName>
</protein>
<dbReference type="OMA" id="FLINEEW"/>
<dbReference type="Proteomes" id="UP000195402">
    <property type="component" value="Unassembled WGS sequence"/>
</dbReference>
<organism evidence="1 2">
    <name type="scientific">Macleaya cordata</name>
    <name type="common">Five-seeded plume-poppy</name>
    <name type="synonym">Bocconia cordata</name>
    <dbReference type="NCBI Taxonomy" id="56857"/>
    <lineage>
        <taxon>Eukaryota</taxon>
        <taxon>Viridiplantae</taxon>
        <taxon>Streptophyta</taxon>
        <taxon>Embryophyta</taxon>
        <taxon>Tracheophyta</taxon>
        <taxon>Spermatophyta</taxon>
        <taxon>Magnoliopsida</taxon>
        <taxon>Ranunculales</taxon>
        <taxon>Papaveraceae</taxon>
        <taxon>Papaveroideae</taxon>
        <taxon>Macleaya</taxon>
    </lineage>
</organism>
<comment type="caution">
    <text evidence="1">The sequence shown here is derived from an EMBL/GenBank/DDBJ whole genome shotgun (WGS) entry which is preliminary data.</text>
</comment>
<sequence>MDLLVNGAQYTWSNNQALPVMSLLDRFLINEEWEDKYDRVSQTILPKVASNHTPVFLDGDGVQWGPTLFRFKMK</sequence>
<dbReference type="EMBL" id="MVGT01000002">
    <property type="protein sequence ID" value="OVA20975.1"/>
    <property type="molecule type" value="Genomic_DNA"/>
</dbReference>